<accession>A0ACC0G5T1</accession>
<keyword evidence="2" id="KW-1185">Reference proteome</keyword>
<evidence type="ECO:0000313" key="1">
    <source>
        <dbReference type="EMBL" id="KAI7995888.1"/>
    </source>
</evidence>
<comment type="caution">
    <text evidence="1">The sequence shown here is derived from an EMBL/GenBank/DDBJ whole genome shotgun (WGS) entry which is preliminary data.</text>
</comment>
<name>A0ACC0G5T1_9ERIC</name>
<dbReference type="EMBL" id="CM045769">
    <property type="protein sequence ID" value="KAI7995888.1"/>
    <property type="molecule type" value="Genomic_DNA"/>
</dbReference>
<proteinExistence type="predicted"/>
<evidence type="ECO:0000313" key="2">
    <source>
        <dbReference type="Proteomes" id="UP001060215"/>
    </source>
</evidence>
<dbReference type="Proteomes" id="UP001060215">
    <property type="component" value="Chromosome 12"/>
</dbReference>
<gene>
    <name evidence="1" type="ORF">LOK49_LG11G02874</name>
</gene>
<reference evidence="1 2" key="1">
    <citation type="journal article" date="2022" name="Plant J.">
        <title>Chromosome-level genome of Camellia lanceoleosa provides a valuable resource for understanding genome evolution and self-incompatibility.</title>
        <authorList>
            <person name="Gong W."/>
            <person name="Xiao S."/>
            <person name="Wang L."/>
            <person name="Liao Z."/>
            <person name="Chang Y."/>
            <person name="Mo W."/>
            <person name="Hu G."/>
            <person name="Li W."/>
            <person name="Zhao G."/>
            <person name="Zhu H."/>
            <person name="Hu X."/>
            <person name="Ji K."/>
            <person name="Xiang X."/>
            <person name="Song Q."/>
            <person name="Yuan D."/>
            <person name="Jin S."/>
            <person name="Zhang L."/>
        </authorList>
    </citation>
    <scope>NUCLEOTIDE SEQUENCE [LARGE SCALE GENOMIC DNA]</scope>
    <source>
        <strain evidence="1">SQ_2022a</strain>
    </source>
</reference>
<sequence length="108" mass="12310">MRDSSTLTQNSRTLMQHSPPSNPSSLTANSILTDGELHCPSLYRALFCRQSPRLKLRTKLQSTVLMFKLVCMFKQVLVLKQVQTDLKHNIIHHHKVQAGSVLKLVLKF</sequence>
<organism evidence="1 2">
    <name type="scientific">Camellia lanceoleosa</name>
    <dbReference type="NCBI Taxonomy" id="1840588"/>
    <lineage>
        <taxon>Eukaryota</taxon>
        <taxon>Viridiplantae</taxon>
        <taxon>Streptophyta</taxon>
        <taxon>Embryophyta</taxon>
        <taxon>Tracheophyta</taxon>
        <taxon>Spermatophyta</taxon>
        <taxon>Magnoliopsida</taxon>
        <taxon>eudicotyledons</taxon>
        <taxon>Gunneridae</taxon>
        <taxon>Pentapetalae</taxon>
        <taxon>asterids</taxon>
        <taxon>Ericales</taxon>
        <taxon>Theaceae</taxon>
        <taxon>Camellia</taxon>
    </lineage>
</organism>
<protein>
    <submittedName>
        <fullName evidence="1">Uncharacterized protein</fullName>
    </submittedName>
</protein>